<gene>
    <name evidence="6" type="ORF">H1R20_g5840</name>
</gene>
<dbReference type="SUPFAM" id="SSF47769">
    <property type="entry name" value="SAM/Pointed domain"/>
    <property type="match status" value="1"/>
</dbReference>
<feature type="region of interest" description="Disordered" evidence="4">
    <location>
        <begin position="709"/>
        <end position="728"/>
    </location>
</feature>
<dbReference type="Proteomes" id="UP001140091">
    <property type="component" value="Unassembled WGS sequence"/>
</dbReference>
<dbReference type="OrthoDB" id="2155283at2759"/>
<evidence type="ECO:0000313" key="7">
    <source>
        <dbReference type="Proteomes" id="UP001140091"/>
    </source>
</evidence>
<dbReference type="InterPro" id="IPR013761">
    <property type="entry name" value="SAM/pointed_sf"/>
</dbReference>
<sequence length="877" mass="96183">MACVTCFAFAYYLFASRWGLISWKEPLAQANGPIQVFAPHHYKLPQHEVSINRSFLAYLPHSGVHNQRIALENALALARLLNRTLLVPPIRFGTKPIRYLPFDTLYRSMELSTSEGHEHCAATPSFISLPLECLDYFDSTILPWNQLFDLSEFEDQREIIFLDTLAPSSNSNLPDLNSGTTLQIRDGLPYQYRFVDDELATPLPTGKYSEHLHISRLRQTHQKFLQLGTLFGTSRLLLAGEGTAILNRIRTSMVVRHGTVNAIANKIVGQLPRRYIGLHLRLGDGRFAERRTEIVRNSWYDLLLRLGYTAIEIQQIEISSRGNTSHPSSSTPTNAIIGRPLRSCLVNPPAKRDGHQTKSKVQGLPHSIFVSTDLQHPRSDPLLVLFRRTFPCLYFLSDFREELKSLHLAKNPIDGVNLYQHLVPFVEAIVVARSDLFVGTPGTSGQAASSDTDGFEQWIKGFEKYESMLGDVAKISLNPKYKEELGTVEQWYKVLTPSERTATVYHLIQTSTQDQLRFYGSTIQRLARFDETPAPSSAPLDSKPKLAKLSMRPPSLNLPSLGSPATPTPLTATKESDADERTLALNLQDPSTWTNSTNAGNTPLLPLFQKTEGAADSSSSTAPGLSMMNPYTLNMLANAGLSPEAQLLAVQLIMSGLVQPTGAPANPAQKAIKKGAPGTASWRTPTSARYPASALRTGLRPSALKSAGLKSAGLDSPSVDSPKPEDFKPEMLEDIPGWLRSLRLHKYTTCFEGLTWQDLVNIDDAGLEARGVAALGARRRLLRTFEHARKTMGLEDPSSATPTSTVNTSLPKLPEGIPAVPHSAVPTNRSKLSINSPIFTPAWETSSNGPKSAAPSIPSPAAADTTVAEAKPAAVEA</sequence>
<reference evidence="6" key="1">
    <citation type="submission" date="2022-06" db="EMBL/GenBank/DDBJ databases">
        <title>Genome Sequence of Candolleomyces eurysporus.</title>
        <authorList>
            <person name="Buettner E."/>
        </authorList>
    </citation>
    <scope>NUCLEOTIDE SEQUENCE</scope>
    <source>
        <strain evidence="6">VTCC 930004</strain>
    </source>
</reference>
<comment type="caution">
    <text evidence="6">The sequence shown here is derived from an EMBL/GenBank/DDBJ whole genome shotgun (WGS) entry which is preliminary data.</text>
</comment>
<keyword evidence="2" id="KW-0963">Cytoplasm</keyword>
<evidence type="ECO:0000256" key="3">
    <source>
        <dbReference type="ARBA" id="ARBA00022884"/>
    </source>
</evidence>
<feature type="region of interest" description="Disordered" evidence="4">
    <location>
        <begin position="839"/>
        <end position="877"/>
    </location>
</feature>
<dbReference type="SMART" id="SM00454">
    <property type="entry name" value="SAM"/>
    <property type="match status" value="1"/>
</dbReference>
<feature type="non-terminal residue" evidence="6">
    <location>
        <position position="1"/>
    </location>
</feature>
<keyword evidence="3" id="KW-0694">RNA-binding</keyword>
<feature type="compositionally biased region" description="Low complexity" evidence="4">
    <location>
        <begin position="553"/>
        <end position="564"/>
    </location>
</feature>
<organism evidence="6 7">
    <name type="scientific">Candolleomyces eurysporus</name>
    <dbReference type="NCBI Taxonomy" id="2828524"/>
    <lineage>
        <taxon>Eukaryota</taxon>
        <taxon>Fungi</taxon>
        <taxon>Dikarya</taxon>
        <taxon>Basidiomycota</taxon>
        <taxon>Agaricomycotina</taxon>
        <taxon>Agaricomycetes</taxon>
        <taxon>Agaricomycetidae</taxon>
        <taxon>Agaricales</taxon>
        <taxon>Agaricineae</taxon>
        <taxon>Psathyrellaceae</taxon>
        <taxon>Candolleomyces</taxon>
    </lineage>
</organism>
<dbReference type="PANTHER" id="PTHR12515:SF5">
    <property type="entry name" value="PROTEIN SMAUG"/>
    <property type="match status" value="1"/>
</dbReference>
<dbReference type="InterPro" id="IPR050897">
    <property type="entry name" value="SMAUG/VTS1_RNA-bind"/>
</dbReference>
<feature type="domain" description="SAM" evidence="5">
    <location>
        <begin position="727"/>
        <end position="791"/>
    </location>
</feature>
<dbReference type="PANTHER" id="PTHR12515">
    <property type="entry name" value="STERILE ALPHA MOTIF DOMAIN CONTAINING PROTEIN 4-RELATED"/>
    <property type="match status" value="1"/>
</dbReference>
<feature type="region of interest" description="Disordered" evidence="4">
    <location>
        <begin position="530"/>
        <end position="577"/>
    </location>
</feature>
<accession>A0A9W8JAU0</accession>
<dbReference type="InterPro" id="IPR057327">
    <property type="entry name" value="Vts1_dom"/>
</dbReference>
<dbReference type="GO" id="GO:0000289">
    <property type="term" value="P:nuclear-transcribed mRNA poly(A) tail shortening"/>
    <property type="evidence" value="ECO:0007669"/>
    <property type="project" value="TreeGrafter"/>
</dbReference>
<dbReference type="Pfam" id="PF25479">
    <property type="entry name" value="Vts1"/>
    <property type="match status" value="1"/>
</dbReference>
<dbReference type="InterPro" id="IPR001660">
    <property type="entry name" value="SAM"/>
</dbReference>
<evidence type="ECO:0000256" key="1">
    <source>
        <dbReference type="ARBA" id="ARBA00004496"/>
    </source>
</evidence>
<feature type="compositionally biased region" description="Low complexity" evidence="4">
    <location>
        <begin position="852"/>
        <end position="863"/>
    </location>
</feature>
<evidence type="ECO:0000259" key="5">
    <source>
        <dbReference type="SMART" id="SM00454"/>
    </source>
</evidence>
<evidence type="ECO:0000256" key="2">
    <source>
        <dbReference type="ARBA" id="ARBA00022490"/>
    </source>
</evidence>
<name>A0A9W8JAU0_9AGAR</name>
<evidence type="ECO:0000256" key="4">
    <source>
        <dbReference type="SAM" id="MobiDB-lite"/>
    </source>
</evidence>
<dbReference type="GO" id="GO:0003729">
    <property type="term" value="F:mRNA binding"/>
    <property type="evidence" value="ECO:0007669"/>
    <property type="project" value="TreeGrafter"/>
</dbReference>
<feature type="compositionally biased region" description="Polar residues" evidence="4">
    <location>
        <begin position="839"/>
        <end position="850"/>
    </location>
</feature>
<proteinExistence type="predicted"/>
<dbReference type="GO" id="GO:0000932">
    <property type="term" value="C:P-body"/>
    <property type="evidence" value="ECO:0007669"/>
    <property type="project" value="TreeGrafter"/>
</dbReference>
<feature type="region of interest" description="Disordered" evidence="4">
    <location>
        <begin position="665"/>
        <end position="694"/>
    </location>
</feature>
<dbReference type="EMBL" id="JANBPK010000809">
    <property type="protein sequence ID" value="KAJ2931305.1"/>
    <property type="molecule type" value="Genomic_DNA"/>
</dbReference>
<protein>
    <recommendedName>
        <fullName evidence="5">SAM domain-containing protein</fullName>
    </recommendedName>
</protein>
<comment type="subcellular location">
    <subcellularLocation>
        <location evidence="1">Cytoplasm</location>
    </subcellularLocation>
</comment>
<dbReference type="Gene3D" id="1.10.150.50">
    <property type="entry name" value="Transcription Factor, Ets-1"/>
    <property type="match status" value="1"/>
</dbReference>
<evidence type="ECO:0000313" key="6">
    <source>
        <dbReference type="EMBL" id="KAJ2931305.1"/>
    </source>
</evidence>
<keyword evidence="7" id="KW-1185">Reference proteome</keyword>
<dbReference type="AlphaFoldDB" id="A0A9W8JAU0"/>